<accession>A0ABN2IEH4</accession>
<comment type="caution">
    <text evidence="1">The sequence shown here is derived from an EMBL/GenBank/DDBJ whole genome shotgun (WGS) entry which is preliminary data.</text>
</comment>
<protein>
    <submittedName>
        <fullName evidence="1">Uncharacterized protein</fullName>
    </submittedName>
</protein>
<gene>
    <name evidence="1" type="ORF">GCM10009765_61020</name>
</gene>
<organism evidence="1 2">
    <name type="scientific">Fodinicola feengrottensis</name>
    <dbReference type="NCBI Taxonomy" id="435914"/>
    <lineage>
        <taxon>Bacteria</taxon>
        <taxon>Bacillati</taxon>
        <taxon>Actinomycetota</taxon>
        <taxon>Actinomycetes</taxon>
        <taxon>Mycobacteriales</taxon>
        <taxon>Fodinicola</taxon>
    </lineage>
</organism>
<dbReference type="Proteomes" id="UP001500618">
    <property type="component" value="Unassembled WGS sequence"/>
</dbReference>
<name>A0ABN2IEH4_9ACTN</name>
<evidence type="ECO:0000313" key="1">
    <source>
        <dbReference type="EMBL" id="GAA1703554.1"/>
    </source>
</evidence>
<keyword evidence="2" id="KW-1185">Reference proteome</keyword>
<dbReference type="InterPro" id="IPR013320">
    <property type="entry name" value="ConA-like_dom_sf"/>
</dbReference>
<dbReference type="SUPFAM" id="SSF49899">
    <property type="entry name" value="Concanavalin A-like lectins/glucanases"/>
    <property type="match status" value="1"/>
</dbReference>
<evidence type="ECO:0000313" key="2">
    <source>
        <dbReference type="Proteomes" id="UP001500618"/>
    </source>
</evidence>
<sequence length="99" mass="10427">MTNRISSTMPKAAIVSTMINQRHPDQSYATTGRDGGAKVGVSPDRADLCRSLFRFPSTTWAIAGGKTAGRGSDYFHGAIDSVYAFGGVLSDEEIGNLAA</sequence>
<dbReference type="RefSeq" id="WP_163572930.1">
    <property type="nucleotide sequence ID" value="NZ_BAAANY010000029.1"/>
</dbReference>
<proteinExistence type="predicted"/>
<dbReference type="EMBL" id="BAAANY010000029">
    <property type="protein sequence ID" value="GAA1703554.1"/>
    <property type="molecule type" value="Genomic_DNA"/>
</dbReference>
<reference evidence="1 2" key="1">
    <citation type="journal article" date="2019" name="Int. J. Syst. Evol. Microbiol.">
        <title>The Global Catalogue of Microorganisms (GCM) 10K type strain sequencing project: providing services to taxonomists for standard genome sequencing and annotation.</title>
        <authorList>
            <consortium name="The Broad Institute Genomics Platform"/>
            <consortium name="The Broad Institute Genome Sequencing Center for Infectious Disease"/>
            <person name="Wu L."/>
            <person name="Ma J."/>
        </authorList>
    </citation>
    <scope>NUCLEOTIDE SEQUENCE [LARGE SCALE GENOMIC DNA]</scope>
    <source>
        <strain evidence="1 2">JCM 14718</strain>
    </source>
</reference>